<gene>
    <name evidence="4" type="ordered locus">NP_0402A</name>
</gene>
<dbReference type="KEGG" id="nph:NP_0402A"/>
<dbReference type="EnsemblBacteria" id="CAI48292">
    <property type="protein sequence ID" value="CAI48292"/>
    <property type="gene ID" value="NP_0402A"/>
</dbReference>
<dbReference type="SUPFAM" id="SSF55729">
    <property type="entry name" value="Acyl-CoA N-acyltransferases (Nat)"/>
    <property type="match status" value="1"/>
</dbReference>
<dbReference type="PROSITE" id="PS51186">
    <property type="entry name" value="GNAT"/>
    <property type="match status" value="1"/>
</dbReference>
<name>A0A1U7ETQ3_NATPD</name>
<dbReference type="HOGENOM" id="CLU_013985_23_0_2"/>
<keyword evidence="1 4" id="KW-0808">Transferase</keyword>
<protein>
    <submittedName>
        <fullName evidence="4">GNAT family acetyltransferase</fullName>
        <ecNumber evidence="4">2.3.1.-</ecNumber>
    </submittedName>
</protein>
<dbReference type="AlphaFoldDB" id="A0A1U7ETQ3"/>
<dbReference type="InterPro" id="IPR006464">
    <property type="entry name" value="AcTrfase_RimI/Ard1"/>
</dbReference>
<dbReference type="PANTHER" id="PTHR43877">
    <property type="entry name" value="AMINOALKYLPHOSPHONATE N-ACETYLTRANSFERASE-RELATED-RELATED"/>
    <property type="match status" value="1"/>
</dbReference>
<dbReference type="STRING" id="348780.NP_0402A"/>
<dbReference type="PANTHER" id="PTHR43877:SF2">
    <property type="entry name" value="AMINOALKYLPHOSPHONATE N-ACETYLTRANSFERASE-RELATED"/>
    <property type="match status" value="1"/>
</dbReference>
<accession>A0A1U7ETQ3</accession>
<evidence type="ECO:0000256" key="1">
    <source>
        <dbReference type="ARBA" id="ARBA00022679"/>
    </source>
</evidence>
<dbReference type="CDD" id="cd04301">
    <property type="entry name" value="NAT_SF"/>
    <property type="match status" value="1"/>
</dbReference>
<dbReference type="EMBL" id="CR936257">
    <property type="protein sequence ID" value="CAI48292.1"/>
    <property type="molecule type" value="Genomic_DNA"/>
</dbReference>
<reference evidence="4 5" key="1">
    <citation type="journal article" date="2005" name="Genome Res.">
        <title>Living with two extremes: conclusions from the genome sequence of Natronomonas pharaonis.</title>
        <authorList>
            <person name="Falb M."/>
            <person name="Pfeiffer F."/>
            <person name="Palm P."/>
            <person name="Rodewald K."/>
            <person name="Hickmann V."/>
            <person name="Tittor J."/>
            <person name="Oesterhelt D."/>
        </authorList>
    </citation>
    <scope>NUCLEOTIDE SEQUENCE [LARGE SCALE GENOMIC DNA]</scope>
    <source>
        <strain evidence="5">ATCC 35678 / DSM 2160 / CIP 103997 / JCM 8858 / NBRC 14720 / NCIMB 2260 / Gabara</strain>
    </source>
</reference>
<dbReference type="NCBIfam" id="TIGR01575">
    <property type="entry name" value="rimI"/>
    <property type="match status" value="1"/>
</dbReference>
<dbReference type="GO" id="GO:0008080">
    <property type="term" value="F:N-acetyltransferase activity"/>
    <property type="evidence" value="ECO:0007669"/>
    <property type="project" value="InterPro"/>
</dbReference>
<keyword evidence="5" id="KW-1185">Reference proteome</keyword>
<dbReference type="EC" id="2.3.1.-" evidence="4"/>
<sequence>MRPVDSPSEVHIRQASRADLLDVLCIEEASFEQPWPYGAFERFLGTPGFLVAGDGEVVGYVVADTVDRHGATVGHIKDLAVAPSHRGRGIGRRLLSRAISTLSVAGAARVKLEVRAGNNAAKSLYRSVGFERHHTIPGYYADGEDAEVMVLSLP</sequence>
<dbReference type="Pfam" id="PF00583">
    <property type="entry name" value="Acetyltransf_1"/>
    <property type="match status" value="1"/>
</dbReference>
<evidence type="ECO:0000313" key="4">
    <source>
        <dbReference type="EMBL" id="CAI48292.1"/>
    </source>
</evidence>
<dbReference type="InterPro" id="IPR000182">
    <property type="entry name" value="GNAT_dom"/>
</dbReference>
<evidence type="ECO:0000259" key="3">
    <source>
        <dbReference type="PROSITE" id="PS51186"/>
    </source>
</evidence>
<dbReference type="eggNOG" id="arCOG00833">
    <property type="taxonomic scope" value="Archaea"/>
</dbReference>
<dbReference type="OrthoDB" id="43754at2157"/>
<proteinExistence type="predicted"/>
<dbReference type="GeneID" id="3700844"/>
<dbReference type="Gene3D" id="3.40.630.30">
    <property type="match status" value="1"/>
</dbReference>
<evidence type="ECO:0000256" key="2">
    <source>
        <dbReference type="ARBA" id="ARBA00023315"/>
    </source>
</evidence>
<dbReference type="InterPro" id="IPR050832">
    <property type="entry name" value="Bact_Acetyltransf"/>
</dbReference>
<evidence type="ECO:0000313" key="5">
    <source>
        <dbReference type="Proteomes" id="UP000002698"/>
    </source>
</evidence>
<feature type="domain" description="N-acetyltransferase" evidence="3">
    <location>
        <begin position="10"/>
        <end position="154"/>
    </location>
</feature>
<dbReference type="RefSeq" id="WP_011321930.1">
    <property type="nucleotide sequence ID" value="NC_007426.1"/>
</dbReference>
<keyword evidence="2 4" id="KW-0012">Acyltransferase</keyword>
<dbReference type="Proteomes" id="UP000002698">
    <property type="component" value="Chromosome"/>
</dbReference>
<organism evidence="4 5">
    <name type="scientific">Natronomonas pharaonis (strain ATCC 35678 / DSM 2160 / CIP 103997 / JCM 8858 / NBRC 14720 / NCIMB 2260 / Gabara)</name>
    <name type="common">Halobacterium pharaonis</name>
    <dbReference type="NCBI Taxonomy" id="348780"/>
    <lineage>
        <taxon>Archaea</taxon>
        <taxon>Methanobacteriati</taxon>
        <taxon>Methanobacteriota</taxon>
        <taxon>Stenosarchaea group</taxon>
        <taxon>Halobacteria</taxon>
        <taxon>Halobacteriales</taxon>
        <taxon>Natronomonadaceae</taxon>
        <taxon>Natronomonas</taxon>
    </lineage>
</organism>
<dbReference type="InterPro" id="IPR016181">
    <property type="entry name" value="Acyl_CoA_acyltransferase"/>
</dbReference>